<organism evidence="1 2">
    <name type="scientific">Glacieibacterium arshaanense</name>
    <dbReference type="NCBI Taxonomy" id="2511025"/>
    <lineage>
        <taxon>Bacteria</taxon>
        <taxon>Pseudomonadati</taxon>
        <taxon>Pseudomonadota</taxon>
        <taxon>Alphaproteobacteria</taxon>
        <taxon>Sphingomonadales</taxon>
        <taxon>Sphingosinicellaceae</taxon>
        <taxon>Glacieibacterium</taxon>
    </lineage>
</organism>
<gene>
    <name evidence="1" type="ORF">EUV02_02270</name>
</gene>
<dbReference type="Proteomes" id="UP000297737">
    <property type="component" value="Unassembled WGS sequence"/>
</dbReference>
<proteinExistence type="predicted"/>
<protein>
    <submittedName>
        <fullName evidence="1">Uncharacterized protein</fullName>
    </submittedName>
</protein>
<name>A0A4Y9ER06_9SPHN</name>
<reference evidence="1 2" key="1">
    <citation type="submission" date="2019-02" db="EMBL/GenBank/DDBJ databases">
        <title>Polymorphobacter sp. isolated from the lake at the Tibet of China.</title>
        <authorList>
            <person name="Li A."/>
        </authorList>
    </citation>
    <scope>NUCLEOTIDE SEQUENCE [LARGE SCALE GENOMIC DNA]</scope>
    <source>
        <strain evidence="1 2">DJ1R-1</strain>
    </source>
</reference>
<evidence type="ECO:0000313" key="1">
    <source>
        <dbReference type="EMBL" id="TFU05872.1"/>
    </source>
</evidence>
<comment type="caution">
    <text evidence="1">The sequence shown here is derived from an EMBL/GenBank/DDBJ whole genome shotgun (WGS) entry which is preliminary data.</text>
</comment>
<evidence type="ECO:0000313" key="2">
    <source>
        <dbReference type="Proteomes" id="UP000297737"/>
    </source>
</evidence>
<keyword evidence="2" id="KW-1185">Reference proteome</keyword>
<dbReference type="RefSeq" id="WP_135244596.1">
    <property type="nucleotide sequence ID" value="NZ_SIHO01000001.1"/>
</dbReference>
<sequence>MTKLTKAARDALPVADFAEPDIRAYPIEDKAHARDAKARASAAVHTGRMTQAEADRIDRLADAVLAKPNVP</sequence>
<dbReference type="EMBL" id="SIHO01000001">
    <property type="protein sequence ID" value="TFU05872.1"/>
    <property type="molecule type" value="Genomic_DNA"/>
</dbReference>
<dbReference type="AlphaFoldDB" id="A0A4Y9ER06"/>
<accession>A0A4Y9ER06</accession>